<evidence type="ECO:0000256" key="3">
    <source>
        <dbReference type="SAM" id="SignalP"/>
    </source>
</evidence>
<keyword evidence="5" id="KW-1185">Reference proteome</keyword>
<keyword evidence="2 3" id="KW-0732">Signal</keyword>
<dbReference type="Proteomes" id="UP000035100">
    <property type="component" value="Unassembled WGS sequence"/>
</dbReference>
<gene>
    <name evidence="4" type="ORF">Wenmar_02277</name>
</gene>
<feature type="signal peptide" evidence="3">
    <location>
        <begin position="1"/>
        <end position="19"/>
    </location>
</feature>
<evidence type="ECO:0000256" key="1">
    <source>
        <dbReference type="ARBA" id="ARBA00009766"/>
    </source>
</evidence>
<dbReference type="InterPro" id="IPR009742">
    <property type="entry name" value="Curlin_rpt"/>
</dbReference>
<feature type="chain" id="PRO_5002218139" description="Curlin associated repeat protein" evidence="3">
    <location>
        <begin position="20"/>
        <end position="123"/>
    </location>
</feature>
<dbReference type="EMBL" id="AONG01000010">
    <property type="protein sequence ID" value="KIQ69206.1"/>
    <property type="molecule type" value="Genomic_DNA"/>
</dbReference>
<dbReference type="GO" id="GO:0007155">
    <property type="term" value="P:cell adhesion"/>
    <property type="evidence" value="ECO:0007669"/>
    <property type="project" value="InterPro"/>
</dbReference>
<dbReference type="eggNOG" id="ENOG503339R">
    <property type="taxonomic scope" value="Bacteria"/>
</dbReference>
<evidence type="ECO:0000313" key="4">
    <source>
        <dbReference type="EMBL" id="KIQ69206.1"/>
    </source>
</evidence>
<dbReference type="GO" id="GO:0009289">
    <property type="term" value="C:pilus"/>
    <property type="evidence" value="ECO:0007669"/>
    <property type="project" value="InterPro"/>
</dbReference>
<dbReference type="AlphaFoldDB" id="A0A0D0PCU2"/>
<dbReference type="OrthoDB" id="7907227at2"/>
<proteinExistence type="inferred from homology"/>
<evidence type="ECO:0008006" key="6">
    <source>
        <dbReference type="Google" id="ProtNLM"/>
    </source>
</evidence>
<protein>
    <recommendedName>
        <fullName evidence="6">Curlin associated repeat protein</fullName>
    </recommendedName>
</protein>
<evidence type="ECO:0000313" key="5">
    <source>
        <dbReference type="Proteomes" id="UP000035100"/>
    </source>
</evidence>
<reference evidence="4 5" key="1">
    <citation type="submission" date="2013-01" db="EMBL/GenBank/DDBJ databases">
        <authorList>
            <person name="Fiebig A."/>
            <person name="Goeker M."/>
            <person name="Klenk H.-P.P."/>
        </authorList>
    </citation>
    <scope>NUCLEOTIDE SEQUENCE [LARGE SCALE GENOMIC DNA]</scope>
    <source>
        <strain evidence="4 5">DSM 24838</strain>
    </source>
</reference>
<dbReference type="Pfam" id="PF07012">
    <property type="entry name" value="Curlin_rpt"/>
    <property type="match status" value="1"/>
</dbReference>
<comment type="similarity">
    <text evidence="1">Belongs to the CsgA/CsgB family.</text>
</comment>
<sequence>MLRPLLLAAALAAPLPAAADGTIRFDWQARTAEEAALFDLGLTLYGLRHGADVRQRGAGNGAGVSQSGAGNRALIRQRGRGHAADVRQSGGGNAQAVFQFGRGTDSRVVQRGGQSGLSLLFGF</sequence>
<comment type="caution">
    <text evidence="4">The sequence shown here is derived from an EMBL/GenBank/DDBJ whole genome shotgun (WGS) entry which is preliminary data.</text>
</comment>
<evidence type="ECO:0000256" key="2">
    <source>
        <dbReference type="ARBA" id="ARBA00022729"/>
    </source>
</evidence>
<accession>A0A0D0PCU2</accession>
<organism evidence="4 5">
    <name type="scientific">Wenxinia marina DSM 24838</name>
    <dbReference type="NCBI Taxonomy" id="1123501"/>
    <lineage>
        <taxon>Bacteria</taxon>
        <taxon>Pseudomonadati</taxon>
        <taxon>Pseudomonadota</taxon>
        <taxon>Alphaproteobacteria</taxon>
        <taxon>Rhodobacterales</taxon>
        <taxon>Roseobacteraceae</taxon>
        <taxon>Wenxinia</taxon>
    </lineage>
</organism>
<name>A0A0D0PCU2_9RHOB</name>
<dbReference type="STRING" id="1123501.Wenmar_02277"/>
<dbReference type="RefSeq" id="WP_018303067.1">
    <property type="nucleotide sequence ID" value="NZ_KB902289.1"/>
</dbReference>